<evidence type="ECO:0000259" key="3">
    <source>
        <dbReference type="Pfam" id="PF02769"/>
    </source>
</evidence>
<dbReference type="Proteomes" id="UP000525298">
    <property type="component" value="Unassembled WGS sequence"/>
</dbReference>
<feature type="domain" description="PurM-like C-terminal" evidence="3">
    <location>
        <begin position="162"/>
        <end position="314"/>
    </location>
</feature>
<sequence>MKNDTIVLDHGSGGLLSHELTEKIMLPAFDNDVLSRLDDSAVIESQKGRMAFSTDSFVVDPLFFPGGNIGDLAVNGTVNDIAMSGAVPLYLSAGLIIEEGFAIRDLEAIIASMAAAARQAGVSIVAGDTKVVPRGAADKLFINTSGVGWIVGDLEINAANARAGDCVLLSGTMADHGMTILNQREGLTFDADVKSDSAALNGLVARMLSAAPDGIRVLRDPTRGGVATVLNEIALASGAGIQINESSLPVRKSVSGLCELLGIDPLYAANEGKLIAIVDRACADAVLAVLRQDPLGADACIIGQVTADHPGRVVMETAIGGRRIVDMLIGGQLPRIC</sequence>
<dbReference type="InterPro" id="IPR036921">
    <property type="entry name" value="PurM-like_N_sf"/>
</dbReference>
<dbReference type="Gene3D" id="3.30.1330.10">
    <property type="entry name" value="PurM-like, N-terminal domain"/>
    <property type="match status" value="1"/>
</dbReference>
<dbReference type="EMBL" id="JACDUS010000001">
    <property type="protein sequence ID" value="MBA2880171.1"/>
    <property type="molecule type" value="Genomic_DNA"/>
</dbReference>
<dbReference type="GO" id="GO:0051604">
    <property type="term" value="P:protein maturation"/>
    <property type="evidence" value="ECO:0007669"/>
    <property type="project" value="TreeGrafter"/>
</dbReference>
<dbReference type="Pfam" id="PF02769">
    <property type="entry name" value="AIRS_C"/>
    <property type="match status" value="1"/>
</dbReference>
<dbReference type="Pfam" id="PF00586">
    <property type="entry name" value="AIRS"/>
    <property type="match status" value="1"/>
</dbReference>
<feature type="domain" description="PurM-like N-terminal" evidence="2">
    <location>
        <begin position="38"/>
        <end position="149"/>
    </location>
</feature>
<proteinExistence type="inferred from homology"/>
<dbReference type="PANTHER" id="PTHR30303:SF0">
    <property type="entry name" value="CARBAMOYL DEHYDRATASE HYPE"/>
    <property type="match status" value="1"/>
</dbReference>
<dbReference type="PANTHER" id="PTHR30303">
    <property type="entry name" value="HYDROGENASE ISOENZYMES FORMATION PROTEIN HYPE"/>
    <property type="match status" value="1"/>
</dbReference>
<evidence type="ECO:0000313" key="4">
    <source>
        <dbReference type="EMBL" id="MBA2880171.1"/>
    </source>
</evidence>
<keyword evidence="5" id="KW-1185">Reference proteome</keyword>
<name>A0A7W0C6P7_9BACT</name>
<organism evidence="4 5">
    <name type="scientific">Desulfosalsimonas propionicica</name>
    <dbReference type="NCBI Taxonomy" id="332175"/>
    <lineage>
        <taxon>Bacteria</taxon>
        <taxon>Pseudomonadati</taxon>
        <taxon>Thermodesulfobacteriota</taxon>
        <taxon>Desulfobacteria</taxon>
        <taxon>Desulfobacterales</taxon>
        <taxon>Desulfosalsimonadaceae</taxon>
        <taxon>Desulfosalsimonas</taxon>
    </lineage>
</organism>
<evidence type="ECO:0000256" key="1">
    <source>
        <dbReference type="ARBA" id="ARBA00006243"/>
    </source>
</evidence>
<protein>
    <submittedName>
        <fullName evidence="4">Hydrogenase expression/formation protein HypE</fullName>
    </submittedName>
</protein>
<evidence type="ECO:0000313" key="5">
    <source>
        <dbReference type="Proteomes" id="UP000525298"/>
    </source>
</evidence>
<dbReference type="InterPro" id="IPR010918">
    <property type="entry name" value="PurM-like_C_dom"/>
</dbReference>
<dbReference type="RefSeq" id="WP_181549831.1">
    <property type="nucleotide sequence ID" value="NZ_JACDUS010000001.1"/>
</dbReference>
<evidence type="ECO:0000259" key="2">
    <source>
        <dbReference type="Pfam" id="PF00586"/>
    </source>
</evidence>
<dbReference type="SUPFAM" id="SSF56042">
    <property type="entry name" value="PurM C-terminal domain-like"/>
    <property type="match status" value="1"/>
</dbReference>
<comment type="similarity">
    <text evidence="1">Belongs to the HypE family.</text>
</comment>
<dbReference type="CDD" id="cd02197">
    <property type="entry name" value="HypE"/>
    <property type="match status" value="1"/>
</dbReference>
<gene>
    <name evidence="4" type="ORF">HNR65_000478</name>
</gene>
<dbReference type="InterPro" id="IPR036676">
    <property type="entry name" value="PurM-like_C_sf"/>
</dbReference>
<dbReference type="Gene3D" id="3.90.650.10">
    <property type="entry name" value="PurM-like C-terminal domain"/>
    <property type="match status" value="1"/>
</dbReference>
<comment type="caution">
    <text evidence="4">The sequence shown here is derived from an EMBL/GenBank/DDBJ whole genome shotgun (WGS) entry which is preliminary data.</text>
</comment>
<dbReference type="InterPro" id="IPR011854">
    <property type="entry name" value="HypE"/>
</dbReference>
<dbReference type="PIRSF" id="PIRSF005644">
    <property type="entry name" value="Hdrgns_mtr_HypE"/>
    <property type="match status" value="1"/>
</dbReference>
<dbReference type="InterPro" id="IPR016188">
    <property type="entry name" value="PurM-like_N"/>
</dbReference>
<accession>A0A7W0C6P7</accession>
<dbReference type="NCBIfam" id="TIGR02124">
    <property type="entry name" value="hypE"/>
    <property type="match status" value="1"/>
</dbReference>
<dbReference type="SUPFAM" id="SSF55326">
    <property type="entry name" value="PurM N-terminal domain-like"/>
    <property type="match status" value="1"/>
</dbReference>
<dbReference type="AlphaFoldDB" id="A0A7W0C6P7"/>
<reference evidence="4 5" key="1">
    <citation type="submission" date="2020-07" db="EMBL/GenBank/DDBJ databases">
        <title>Genomic Encyclopedia of Type Strains, Phase IV (KMG-IV): sequencing the most valuable type-strain genomes for metagenomic binning, comparative biology and taxonomic classification.</title>
        <authorList>
            <person name="Goeker M."/>
        </authorList>
    </citation>
    <scope>NUCLEOTIDE SEQUENCE [LARGE SCALE GENOMIC DNA]</scope>
    <source>
        <strain evidence="4 5">DSM 17721</strain>
    </source>
</reference>